<keyword evidence="9 14" id="KW-1208">Phospholipid metabolism</keyword>
<dbReference type="PIRSF" id="PIRSF000114">
    <property type="entry name" value="Glycerol-3-P_dh"/>
    <property type="match status" value="1"/>
</dbReference>
<evidence type="ECO:0000259" key="19">
    <source>
        <dbReference type="Pfam" id="PF01210"/>
    </source>
</evidence>
<dbReference type="Pfam" id="PF07479">
    <property type="entry name" value="NAD_Gly3P_dh_C"/>
    <property type="match status" value="1"/>
</dbReference>
<dbReference type="Proteomes" id="UP000064514">
    <property type="component" value="Unassembled WGS sequence"/>
</dbReference>
<dbReference type="FunFam" id="3.40.50.720:FF:000019">
    <property type="entry name" value="Glycerol-3-phosphate dehydrogenase [NAD(P)+]"/>
    <property type="match status" value="1"/>
</dbReference>
<dbReference type="PRINTS" id="PR00077">
    <property type="entry name" value="GPDHDRGNASE"/>
</dbReference>
<dbReference type="UniPathway" id="UPA00940"/>
<name>A0A3F3HCJ0_9LACO</name>
<evidence type="ECO:0000256" key="18">
    <source>
        <dbReference type="RuleBase" id="RU000437"/>
    </source>
</evidence>
<feature type="binding site" evidence="14">
    <location>
        <position position="11"/>
    </location>
    <ligand>
        <name>NADPH</name>
        <dbReference type="ChEBI" id="CHEBI:57783"/>
    </ligand>
</feature>
<keyword evidence="6 14" id="KW-0520">NAD</keyword>
<gene>
    <name evidence="14 21" type="primary">gpsA</name>
    <name evidence="21" type="ORF">FTRO_0013560</name>
</gene>
<reference evidence="21" key="1">
    <citation type="journal article" date="2015" name="BMC Genomics">
        <title>Comparative genomics of Fructobacillus spp. and Leuconostoc spp. reveals niche-specific evolution of Fructobacillus spp.</title>
        <authorList>
            <person name="Endo A."/>
            <person name="Tanizawa Y."/>
            <person name="Tanaka N."/>
            <person name="Maeno S."/>
            <person name="Kumar H."/>
            <person name="Shiwa Y."/>
            <person name="Okada S."/>
            <person name="Yoshikawa H."/>
            <person name="Dicks L."/>
            <person name="Nakagawa J."/>
            <person name="Arita M."/>
        </authorList>
    </citation>
    <scope>NUCLEOTIDE SEQUENCE [LARGE SCALE GENOMIC DNA]</scope>
    <source>
        <strain evidence="21">F214-1</strain>
    </source>
</reference>
<dbReference type="NCBIfam" id="NF000942">
    <property type="entry name" value="PRK00094.1-4"/>
    <property type="match status" value="1"/>
</dbReference>
<evidence type="ECO:0000256" key="5">
    <source>
        <dbReference type="ARBA" id="ARBA00023002"/>
    </source>
</evidence>
<dbReference type="HAMAP" id="MF_00394">
    <property type="entry name" value="NAD_Glyc3P_dehydrog"/>
    <property type="match status" value="1"/>
</dbReference>
<evidence type="ECO:0000256" key="4">
    <source>
        <dbReference type="ARBA" id="ARBA00022857"/>
    </source>
</evidence>
<evidence type="ECO:0000256" key="16">
    <source>
        <dbReference type="PIRSR" id="PIRSR000114-2"/>
    </source>
</evidence>
<dbReference type="GO" id="GO:0051287">
    <property type="term" value="F:NAD binding"/>
    <property type="evidence" value="ECO:0007669"/>
    <property type="project" value="InterPro"/>
</dbReference>
<dbReference type="EMBL" id="DF968078">
    <property type="protein sequence ID" value="GAP03809.1"/>
    <property type="molecule type" value="Genomic_DNA"/>
</dbReference>
<dbReference type="InterPro" id="IPR011128">
    <property type="entry name" value="G3P_DH_NAD-dep_N"/>
</dbReference>
<accession>A0A3F3HCJ0</accession>
<keyword evidence="14" id="KW-0963">Cytoplasm</keyword>
<dbReference type="GO" id="GO:0141152">
    <property type="term" value="F:glycerol-3-phosphate dehydrogenase (NAD+) activity"/>
    <property type="evidence" value="ECO:0007669"/>
    <property type="project" value="RHEA"/>
</dbReference>
<evidence type="ECO:0000256" key="1">
    <source>
        <dbReference type="ARBA" id="ARBA00011009"/>
    </source>
</evidence>
<dbReference type="PANTHER" id="PTHR11728:SF1">
    <property type="entry name" value="GLYCEROL-3-PHOSPHATE DEHYDROGENASE [NAD(+)] 2, CHLOROPLASTIC"/>
    <property type="match status" value="1"/>
</dbReference>
<feature type="binding site" evidence="16">
    <location>
        <begin position="259"/>
        <end position="260"/>
    </location>
    <ligand>
        <name>substrate</name>
    </ligand>
</feature>
<feature type="binding site" evidence="14">
    <location>
        <position position="259"/>
    </location>
    <ligand>
        <name>NADPH</name>
        <dbReference type="ChEBI" id="CHEBI:57783"/>
    </ligand>
</feature>
<dbReference type="PROSITE" id="PS00957">
    <property type="entry name" value="NAD_G3PDH"/>
    <property type="match status" value="1"/>
</dbReference>
<feature type="binding site" evidence="14">
    <location>
        <position position="109"/>
    </location>
    <ligand>
        <name>NADPH</name>
        <dbReference type="ChEBI" id="CHEBI:57783"/>
    </ligand>
</feature>
<feature type="binding site" evidence="14">
    <location>
        <position position="283"/>
    </location>
    <ligand>
        <name>NADPH</name>
        <dbReference type="ChEBI" id="CHEBI:57783"/>
    </ligand>
</feature>
<feature type="binding site" evidence="14">
    <location>
        <position position="248"/>
    </location>
    <ligand>
        <name>sn-glycerol 3-phosphate</name>
        <dbReference type="ChEBI" id="CHEBI:57597"/>
    </ligand>
</feature>
<evidence type="ECO:0000256" key="17">
    <source>
        <dbReference type="PIRSR" id="PIRSR000114-3"/>
    </source>
</evidence>
<feature type="binding site" evidence="14">
    <location>
        <position position="12"/>
    </location>
    <ligand>
        <name>NADPH</name>
        <dbReference type="ChEBI" id="CHEBI:57783"/>
    </ligand>
</feature>
<keyword evidence="5 14" id="KW-0560">Oxidoreductase</keyword>
<evidence type="ECO:0000256" key="2">
    <source>
        <dbReference type="ARBA" id="ARBA00022516"/>
    </source>
</evidence>
<feature type="binding site" evidence="14">
    <location>
        <position position="142"/>
    </location>
    <ligand>
        <name>sn-glycerol 3-phosphate</name>
        <dbReference type="ChEBI" id="CHEBI:57597"/>
    </ligand>
</feature>
<evidence type="ECO:0000256" key="13">
    <source>
        <dbReference type="ARBA" id="ARBA00080511"/>
    </source>
</evidence>
<dbReference type="InterPro" id="IPR013328">
    <property type="entry name" value="6PGD_dom2"/>
</dbReference>
<feature type="binding site" evidence="14">
    <location>
        <position position="260"/>
    </location>
    <ligand>
        <name>sn-glycerol 3-phosphate</name>
        <dbReference type="ChEBI" id="CHEBI:57597"/>
    </ligand>
</feature>
<dbReference type="GO" id="GO:0005975">
    <property type="term" value="P:carbohydrate metabolic process"/>
    <property type="evidence" value="ECO:0007669"/>
    <property type="project" value="InterPro"/>
</dbReference>
<dbReference type="SUPFAM" id="SSF51735">
    <property type="entry name" value="NAD(P)-binding Rossmann-fold domains"/>
    <property type="match status" value="1"/>
</dbReference>
<keyword evidence="3 14" id="KW-0547">Nucleotide-binding</keyword>
<dbReference type="Gene3D" id="1.10.1040.10">
    <property type="entry name" value="N-(1-d-carboxylethyl)-l-norvaline Dehydrogenase, domain 2"/>
    <property type="match status" value="1"/>
</dbReference>
<dbReference type="FunFam" id="1.10.1040.10:FF:000001">
    <property type="entry name" value="Glycerol-3-phosphate dehydrogenase [NAD(P)+]"/>
    <property type="match status" value="1"/>
</dbReference>
<evidence type="ECO:0000256" key="7">
    <source>
        <dbReference type="ARBA" id="ARBA00023098"/>
    </source>
</evidence>
<dbReference type="InterPro" id="IPR006168">
    <property type="entry name" value="G3P_DH_NAD-dep"/>
</dbReference>
<evidence type="ECO:0000313" key="21">
    <source>
        <dbReference type="EMBL" id="GAP03809.1"/>
    </source>
</evidence>
<comment type="function">
    <text evidence="14">Catalyzes the reduction of the glycolytic intermediate dihydroxyacetone phosphate (DHAP) to sn-glycerol 3-phosphate (G3P), the key precursor for phospholipid synthesis.</text>
</comment>
<evidence type="ECO:0000256" key="9">
    <source>
        <dbReference type="ARBA" id="ARBA00023264"/>
    </source>
</evidence>
<dbReference type="GO" id="GO:0005829">
    <property type="term" value="C:cytosol"/>
    <property type="evidence" value="ECO:0007669"/>
    <property type="project" value="TreeGrafter"/>
</dbReference>
<feature type="binding site" evidence="14">
    <location>
        <position position="258"/>
    </location>
    <ligand>
        <name>sn-glycerol 3-phosphate</name>
        <dbReference type="ChEBI" id="CHEBI:57597"/>
    </ligand>
</feature>
<dbReference type="GO" id="GO:0141153">
    <property type="term" value="F:glycerol-3-phosphate dehydrogenase (NADP+) activity"/>
    <property type="evidence" value="ECO:0007669"/>
    <property type="project" value="RHEA"/>
</dbReference>
<evidence type="ECO:0000256" key="11">
    <source>
        <dbReference type="ARBA" id="ARBA00066687"/>
    </source>
</evidence>
<evidence type="ECO:0000256" key="10">
    <source>
        <dbReference type="ARBA" id="ARBA00052716"/>
    </source>
</evidence>
<feature type="binding site" evidence="14">
    <location>
        <position position="49"/>
    </location>
    <ligand>
        <name>NADPH</name>
        <dbReference type="ChEBI" id="CHEBI:57783"/>
    </ligand>
</feature>
<evidence type="ECO:0000256" key="14">
    <source>
        <dbReference type="HAMAP-Rule" id="MF_00394"/>
    </source>
</evidence>
<dbReference type="GO" id="GO:0008654">
    <property type="term" value="P:phospholipid biosynthetic process"/>
    <property type="evidence" value="ECO:0007669"/>
    <property type="project" value="UniProtKB-KW"/>
</dbReference>
<protein>
    <recommendedName>
        <fullName evidence="12 14">Glycerol-3-phosphate dehydrogenase [NAD(P)+]</fullName>
        <ecNumber evidence="11 14">1.1.1.94</ecNumber>
    </recommendedName>
    <alternativeName>
        <fullName evidence="14">NAD(P)(+)-dependent glycerol-3-phosphate dehydrogenase</fullName>
    </alternativeName>
    <alternativeName>
        <fullName evidence="13 14">NAD(P)H-dependent dihydroxyacetone-phosphate reductase</fullName>
    </alternativeName>
</protein>
<comment type="subcellular location">
    <subcellularLocation>
        <location evidence="14">Cytoplasm</location>
    </subcellularLocation>
</comment>
<organism evidence="21">
    <name type="scientific">Fructobacillus tropaeoli</name>
    <dbReference type="NCBI Taxonomy" id="709323"/>
    <lineage>
        <taxon>Bacteria</taxon>
        <taxon>Bacillati</taxon>
        <taxon>Bacillota</taxon>
        <taxon>Bacilli</taxon>
        <taxon>Lactobacillales</taxon>
        <taxon>Lactobacillaceae</taxon>
        <taxon>Fructobacillus</taxon>
    </lineage>
</organism>
<feature type="binding site" evidence="17">
    <location>
        <begin position="8"/>
        <end position="13"/>
    </location>
    <ligand>
        <name>NAD(+)</name>
        <dbReference type="ChEBI" id="CHEBI:57540"/>
    </ligand>
</feature>
<dbReference type="NCBIfam" id="NF000940">
    <property type="entry name" value="PRK00094.1-2"/>
    <property type="match status" value="1"/>
</dbReference>
<feature type="domain" description="Glycerol-3-phosphate dehydrogenase NAD-dependent C-terminal" evidence="20">
    <location>
        <begin position="184"/>
        <end position="324"/>
    </location>
</feature>
<dbReference type="STRING" id="709323.GCA_001047135_00355"/>
<feature type="binding site" evidence="14">
    <location>
        <position position="285"/>
    </location>
    <ligand>
        <name>NADPH</name>
        <dbReference type="ChEBI" id="CHEBI:57783"/>
    </ligand>
</feature>
<keyword evidence="4 14" id="KW-0521">NADP</keyword>
<dbReference type="SUPFAM" id="SSF48179">
    <property type="entry name" value="6-phosphogluconate dehydrogenase C-terminal domain-like"/>
    <property type="match status" value="1"/>
</dbReference>
<dbReference type="InterPro" id="IPR036291">
    <property type="entry name" value="NAD(P)-bd_dom_sf"/>
</dbReference>
<evidence type="ECO:0000256" key="3">
    <source>
        <dbReference type="ARBA" id="ARBA00022741"/>
    </source>
</evidence>
<feature type="binding site" evidence="14">
    <location>
        <position position="32"/>
    </location>
    <ligand>
        <name>NADPH</name>
        <dbReference type="ChEBI" id="CHEBI:57783"/>
    </ligand>
</feature>
<feature type="domain" description="Glycerol-3-phosphate dehydrogenase NAD-dependent N-terminal" evidence="19">
    <location>
        <begin position="3"/>
        <end position="163"/>
    </location>
</feature>
<keyword evidence="8 14" id="KW-0594">Phospholipid biosynthesis</keyword>
<comment type="catalytic activity">
    <reaction evidence="10">
        <text>sn-glycerol 3-phosphate + NADP(+) = dihydroxyacetone phosphate + NADPH + H(+)</text>
        <dbReference type="Rhea" id="RHEA:11096"/>
        <dbReference type="ChEBI" id="CHEBI:15378"/>
        <dbReference type="ChEBI" id="CHEBI:57597"/>
        <dbReference type="ChEBI" id="CHEBI:57642"/>
        <dbReference type="ChEBI" id="CHEBI:57783"/>
        <dbReference type="ChEBI" id="CHEBI:58349"/>
        <dbReference type="EC" id="1.1.1.94"/>
    </reaction>
    <physiologicalReaction direction="right-to-left" evidence="10">
        <dbReference type="Rhea" id="RHEA:11098"/>
    </physiologicalReaction>
</comment>
<feature type="binding site" evidence="14">
    <location>
        <position position="109"/>
    </location>
    <ligand>
        <name>sn-glycerol 3-phosphate</name>
        <dbReference type="ChEBI" id="CHEBI:57597"/>
    </ligand>
</feature>
<dbReference type="Gene3D" id="3.40.50.720">
    <property type="entry name" value="NAD(P)-binding Rossmann-like Domain"/>
    <property type="match status" value="1"/>
</dbReference>
<feature type="binding site" evidence="14">
    <location>
        <position position="195"/>
    </location>
    <ligand>
        <name>sn-glycerol 3-phosphate</name>
        <dbReference type="ChEBI" id="CHEBI:57597"/>
    </ligand>
</feature>
<dbReference type="GO" id="GO:0046167">
    <property type="term" value="P:glycerol-3-phosphate biosynthetic process"/>
    <property type="evidence" value="ECO:0007669"/>
    <property type="project" value="UniProtKB-UniRule"/>
</dbReference>
<dbReference type="NCBIfam" id="NF000941">
    <property type="entry name" value="PRK00094.1-3"/>
    <property type="match status" value="1"/>
</dbReference>
<sequence>MTKVAVLGAGSWGTALANTMAENNVVVNIWSHRADQVDEINQHHQNDHYLPGATLSENLLAVADMQVAVADADVVLMVVPTKAIRSVGTQLAEVLQNLDQQVILAHATKGLEQGTHLRISQMIEEVVPSQNYSSLAVISGPSHAEDVIKGDLTAVSIGGTDEAATAVLQEALASENFRPYTNHDLLGSELGGALKNIIALGSGMLVGLGYGVNAQAALLTRGLVEMRAVGQKMGAQPETFLGLAGIGDLIVTGMSPNSRNYRAGFAMGQGQSLNQVQEEMGMVIEGVNTVKAIYEYQQAHQLDLPITTALYQVLYEGAQIEEQIKLLMTRPLKAED</sequence>
<comment type="similarity">
    <text evidence="1 14 18">Belongs to the NAD-dependent glycerol-3-phosphate dehydrogenase family.</text>
</comment>
<comment type="catalytic activity">
    <reaction evidence="14">
        <text>sn-glycerol 3-phosphate + NAD(+) = dihydroxyacetone phosphate + NADH + H(+)</text>
        <dbReference type="Rhea" id="RHEA:11092"/>
        <dbReference type="ChEBI" id="CHEBI:15378"/>
        <dbReference type="ChEBI" id="CHEBI:57540"/>
        <dbReference type="ChEBI" id="CHEBI:57597"/>
        <dbReference type="ChEBI" id="CHEBI:57642"/>
        <dbReference type="ChEBI" id="CHEBI:57945"/>
        <dbReference type="EC" id="1.1.1.94"/>
    </reaction>
</comment>
<dbReference type="InterPro" id="IPR006109">
    <property type="entry name" value="G3P_DH_NAD-dep_C"/>
</dbReference>
<evidence type="ECO:0000256" key="12">
    <source>
        <dbReference type="ARBA" id="ARBA00069372"/>
    </source>
</evidence>
<feature type="active site" description="Proton acceptor" evidence="14 15">
    <location>
        <position position="195"/>
    </location>
</feature>
<dbReference type="InterPro" id="IPR008927">
    <property type="entry name" value="6-PGluconate_DH-like_C_sf"/>
</dbReference>
<dbReference type="RefSeq" id="WP_059393302.1">
    <property type="nucleotide sequence ID" value="NZ_DF968078.1"/>
</dbReference>
<evidence type="ECO:0000256" key="6">
    <source>
        <dbReference type="ARBA" id="ARBA00023027"/>
    </source>
</evidence>
<evidence type="ECO:0000256" key="15">
    <source>
        <dbReference type="PIRSR" id="PIRSR000114-1"/>
    </source>
</evidence>
<feature type="binding site" evidence="17">
    <location>
        <position position="259"/>
    </location>
    <ligand>
        <name>NAD(+)</name>
        <dbReference type="ChEBI" id="CHEBI:57540"/>
    </ligand>
</feature>
<feature type="binding site" evidence="14">
    <location>
        <position position="140"/>
    </location>
    <ligand>
        <name>sn-glycerol 3-phosphate</name>
        <dbReference type="ChEBI" id="CHEBI:57597"/>
    </ligand>
</feature>
<feature type="binding site" evidence="14">
    <location>
        <position position="33"/>
    </location>
    <ligand>
        <name>NADPH</name>
        <dbReference type="ChEBI" id="CHEBI:57783"/>
    </ligand>
</feature>
<proteinExistence type="inferred from homology"/>
<keyword evidence="2 14" id="KW-0444">Lipid biosynthesis</keyword>
<comment type="pathway">
    <text evidence="14">Membrane lipid metabolism; glycerophospholipid metabolism.</text>
</comment>
<dbReference type="GO" id="GO:0046168">
    <property type="term" value="P:glycerol-3-phosphate catabolic process"/>
    <property type="evidence" value="ECO:0007669"/>
    <property type="project" value="InterPro"/>
</dbReference>
<dbReference type="Pfam" id="PF01210">
    <property type="entry name" value="NAD_Gly3P_dh_N"/>
    <property type="match status" value="1"/>
</dbReference>
<feature type="binding site" evidence="17">
    <location>
        <position position="144"/>
    </location>
    <ligand>
        <name>NAD(+)</name>
        <dbReference type="ChEBI" id="CHEBI:57540"/>
    </ligand>
</feature>
<evidence type="ECO:0000256" key="8">
    <source>
        <dbReference type="ARBA" id="ARBA00023209"/>
    </source>
</evidence>
<feature type="binding site" evidence="16">
    <location>
        <position position="109"/>
    </location>
    <ligand>
        <name>substrate</name>
    </ligand>
</feature>
<evidence type="ECO:0000259" key="20">
    <source>
        <dbReference type="Pfam" id="PF07479"/>
    </source>
</evidence>
<dbReference type="EC" id="1.1.1.94" evidence="11 14"/>
<dbReference type="PANTHER" id="PTHR11728">
    <property type="entry name" value="GLYCEROL-3-PHOSPHATE DEHYDROGENASE"/>
    <property type="match status" value="1"/>
</dbReference>
<feature type="binding site" evidence="14">
    <location>
        <position position="259"/>
    </location>
    <ligand>
        <name>sn-glycerol 3-phosphate</name>
        <dbReference type="ChEBI" id="CHEBI:57597"/>
    </ligand>
</feature>
<dbReference type="AlphaFoldDB" id="A0A3F3HCJ0"/>
<keyword evidence="7 14" id="KW-0443">Lipid metabolism</keyword>
<dbReference type="GO" id="GO:0006650">
    <property type="term" value="P:glycerophospholipid metabolic process"/>
    <property type="evidence" value="ECO:0007669"/>
    <property type="project" value="UniProtKB-UniRule"/>
</dbReference>
<feature type="binding site" evidence="14">
    <location>
        <position position="144"/>
    </location>
    <ligand>
        <name>NADPH</name>
        <dbReference type="ChEBI" id="CHEBI:57783"/>
    </ligand>
</feature>